<evidence type="ECO:0000313" key="2">
    <source>
        <dbReference type="EMBL" id="KAB2574294.1"/>
    </source>
</evidence>
<accession>A0A5N5DAV1</accession>
<dbReference type="Proteomes" id="UP000325902">
    <property type="component" value="Unassembled WGS sequence"/>
</dbReference>
<feature type="compositionally biased region" description="Basic and acidic residues" evidence="1">
    <location>
        <begin position="238"/>
        <end position="256"/>
    </location>
</feature>
<dbReference type="OrthoDB" id="10576188at2759"/>
<dbReference type="AlphaFoldDB" id="A0A5N5DAV1"/>
<name>A0A5N5DAV1_9PEZI</name>
<organism evidence="2 3">
    <name type="scientific">Lasiodiplodia theobromae</name>
    <dbReference type="NCBI Taxonomy" id="45133"/>
    <lineage>
        <taxon>Eukaryota</taxon>
        <taxon>Fungi</taxon>
        <taxon>Dikarya</taxon>
        <taxon>Ascomycota</taxon>
        <taxon>Pezizomycotina</taxon>
        <taxon>Dothideomycetes</taxon>
        <taxon>Dothideomycetes incertae sedis</taxon>
        <taxon>Botryosphaeriales</taxon>
        <taxon>Botryosphaeriaceae</taxon>
        <taxon>Lasiodiplodia</taxon>
    </lineage>
</organism>
<comment type="caution">
    <text evidence="2">The sequence shown here is derived from an EMBL/GenBank/DDBJ whole genome shotgun (WGS) entry which is preliminary data.</text>
</comment>
<feature type="region of interest" description="Disordered" evidence="1">
    <location>
        <begin position="210"/>
        <end position="229"/>
    </location>
</feature>
<sequence length="320" mass="35426">MTIAMIHGPRCMIFHAELLPMTRGQAPTVSDPFAAKVPTALESFLDYIFKCCHVPCVKGTARPEHSLVRITVSANRILIPSEEQQEEGEENGSDVVEMTAVVDPHADTSGPARAHNIIRAYDLGRLASCVKWFDDVVVVDGLKVRGEIVLKCRPGSASSVGAGKSPVRTMWEWKFLVVETEEGAGKESPEEVPMTLSSDALQKIFDEGGWQQQARPAVESRKSNGCVPKYGELSKETWEDRERRARREDEEIARREKEKRKVKASQNGPQEGSSGSKKNGDEEDKKSNKSTDQKKKTNASEREGDSDKENNNEEAGQGRT</sequence>
<gene>
    <name evidence="2" type="ORF">DBV05_g7029</name>
</gene>
<feature type="compositionally biased region" description="Basic and acidic residues" evidence="1">
    <location>
        <begin position="278"/>
        <end position="311"/>
    </location>
</feature>
<feature type="compositionally biased region" description="Polar residues" evidence="1">
    <location>
        <begin position="264"/>
        <end position="277"/>
    </location>
</feature>
<reference evidence="2 3" key="1">
    <citation type="journal article" date="2019" name="Sci. Rep.">
        <title>A multi-omics analysis of the grapevine pathogen Lasiodiplodia theobromae reveals that temperature affects the expression of virulence- and pathogenicity-related genes.</title>
        <authorList>
            <person name="Felix C."/>
            <person name="Meneses R."/>
            <person name="Goncalves M.F.M."/>
            <person name="Tilleman L."/>
            <person name="Duarte A.S."/>
            <person name="Jorrin-Novo J.V."/>
            <person name="Van de Peer Y."/>
            <person name="Deforce D."/>
            <person name="Van Nieuwerburgh F."/>
            <person name="Esteves A.C."/>
            <person name="Alves A."/>
        </authorList>
    </citation>
    <scope>NUCLEOTIDE SEQUENCE [LARGE SCALE GENOMIC DNA]</scope>
    <source>
        <strain evidence="2 3">LA-SOL3</strain>
    </source>
</reference>
<keyword evidence="3" id="KW-1185">Reference proteome</keyword>
<dbReference type="EMBL" id="VCHE01000045">
    <property type="protein sequence ID" value="KAB2574294.1"/>
    <property type="molecule type" value="Genomic_DNA"/>
</dbReference>
<feature type="region of interest" description="Disordered" evidence="1">
    <location>
        <begin position="238"/>
        <end position="320"/>
    </location>
</feature>
<evidence type="ECO:0000313" key="3">
    <source>
        <dbReference type="Proteomes" id="UP000325902"/>
    </source>
</evidence>
<evidence type="ECO:0000256" key="1">
    <source>
        <dbReference type="SAM" id="MobiDB-lite"/>
    </source>
</evidence>
<proteinExistence type="predicted"/>
<protein>
    <submittedName>
        <fullName evidence="2">Uncharacterized protein</fullName>
    </submittedName>
</protein>